<protein>
    <submittedName>
        <fullName evidence="2">Uncharacterized protein</fullName>
    </submittedName>
</protein>
<gene>
    <name evidence="2" type="ORF">SAY87_031009</name>
</gene>
<evidence type="ECO:0000256" key="1">
    <source>
        <dbReference type="SAM" id="MobiDB-lite"/>
    </source>
</evidence>
<keyword evidence="3" id="KW-1185">Reference proteome</keyword>
<evidence type="ECO:0000313" key="3">
    <source>
        <dbReference type="Proteomes" id="UP001345219"/>
    </source>
</evidence>
<feature type="region of interest" description="Disordered" evidence="1">
    <location>
        <begin position="1"/>
        <end position="39"/>
    </location>
</feature>
<reference evidence="2 3" key="1">
    <citation type="journal article" date="2023" name="Hortic Res">
        <title>Pangenome of water caltrop reveals structural variations and asymmetric subgenome divergence after allopolyploidization.</title>
        <authorList>
            <person name="Zhang X."/>
            <person name="Chen Y."/>
            <person name="Wang L."/>
            <person name="Yuan Y."/>
            <person name="Fang M."/>
            <person name="Shi L."/>
            <person name="Lu R."/>
            <person name="Comes H.P."/>
            <person name="Ma Y."/>
            <person name="Chen Y."/>
            <person name="Huang G."/>
            <person name="Zhou Y."/>
            <person name="Zheng Z."/>
            <person name="Qiu Y."/>
        </authorList>
    </citation>
    <scope>NUCLEOTIDE SEQUENCE [LARGE SCALE GENOMIC DNA]</scope>
    <source>
        <tissue evidence="2">Roots</tissue>
    </source>
</reference>
<organism evidence="2 3">
    <name type="scientific">Trapa incisa</name>
    <dbReference type="NCBI Taxonomy" id="236973"/>
    <lineage>
        <taxon>Eukaryota</taxon>
        <taxon>Viridiplantae</taxon>
        <taxon>Streptophyta</taxon>
        <taxon>Embryophyta</taxon>
        <taxon>Tracheophyta</taxon>
        <taxon>Spermatophyta</taxon>
        <taxon>Magnoliopsida</taxon>
        <taxon>eudicotyledons</taxon>
        <taxon>Gunneridae</taxon>
        <taxon>Pentapetalae</taxon>
        <taxon>rosids</taxon>
        <taxon>malvids</taxon>
        <taxon>Myrtales</taxon>
        <taxon>Lythraceae</taxon>
        <taxon>Trapa</taxon>
    </lineage>
</organism>
<accession>A0AAN7QKB5</accession>
<proteinExistence type="predicted"/>
<name>A0AAN7QKB5_9MYRT</name>
<sequence length="109" mass="11941">MASDLRPKLSSSTSVFGLKKKSRRAKGSVPPSQTPKTSREIKEIKVNHASVINEKYGDGDLEKVLMQLEKGNSSRSGSFNKAEKDGIVASQLEWGQRVLFLLTGLLLIP</sequence>
<dbReference type="Proteomes" id="UP001345219">
    <property type="component" value="Chromosome 24"/>
</dbReference>
<comment type="caution">
    <text evidence="2">The sequence shown here is derived from an EMBL/GenBank/DDBJ whole genome shotgun (WGS) entry which is preliminary data.</text>
</comment>
<dbReference type="EMBL" id="JAXIOK010000005">
    <property type="protein sequence ID" value="KAK4770477.1"/>
    <property type="molecule type" value="Genomic_DNA"/>
</dbReference>
<dbReference type="AlphaFoldDB" id="A0AAN7QKB5"/>
<evidence type="ECO:0000313" key="2">
    <source>
        <dbReference type="EMBL" id="KAK4770477.1"/>
    </source>
</evidence>